<dbReference type="CDD" id="cd02140">
    <property type="entry name" value="Frm2-like"/>
    <property type="match status" value="1"/>
</dbReference>
<keyword evidence="3" id="KW-1185">Reference proteome</keyword>
<dbReference type="RefSeq" id="WP_378083901.1">
    <property type="nucleotide sequence ID" value="NZ_JBHSMH010000117.1"/>
</dbReference>
<organism evidence="2 3">
    <name type="scientific">Cohnella suwonensis</name>
    <dbReference type="NCBI Taxonomy" id="696072"/>
    <lineage>
        <taxon>Bacteria</taxon>
        <taxon>Bacillati</taxon>
        <taxon>Bacillota</taxon>
        <taxon>Bacilli</taxon>
        <taxon>Bacillales</taxon>
        <taxon>Paenibacillaceae</taxon>
        <taxon>Cohnella</taxon>
    </lineage>
</organism>
<evidence type="ECO:0000313" key="3">
    <source>
        <dbReference type="Proteomes" id="UP001596105"/>
    </source>
</evidence>
<sequence length="205" mass="23211">MSMSTMNATEFMAAIKNRRTIYALGKESTISDSRIQEIVEEAVKHTPSAFNSQSSRLVVLFGEQHDKLWNITTDVLKAIVPPDQFQSTQDKMNGFRAGHGTVLFFEEMQVIENLQQQFAAYQDRFPVWAQQTSAMHQLVVWTAFEAEGLGASLQHYNPLIDDKVKAEWSLPDSWQLIAQMPFGKPTAGPGDKQFQPVSERVKVFK</sequence>
<gene>
    <name evidence="2" type="ORF">ACFPPD_26065</name>
</gene>
<protein>
    <submittedName>
        <fullName evidence="2">Nitroreductase family protein</fullName>
    </submittedName>
</protein>
<dbReference type="Pfam" id="PF00881">
    <property type="entry name" value="Nitroreductase"/>
    <property type="match status" value="1"/>
</dbReference>
<dbReference type="Proteomes" id="UP001596105">
    <property type="component" value="Unassembled WGS sequence"/>
</dbReference>
<evidence type="ECO:0000313" key="2">
    <source>
        <dbReference type="EMBL" id="MFC5472153.1"/>
    </source>
</evidence>
<dbReference type="SUPFAM" id="SSF55469">
    <property type="entry name" value="FMN-dependent nitroreductase-like"/>
    <property type="match status" value="1"/>
</dbReference>
<dbReference type="EMBL" id="JBHSMH010000117">
    <property type="protein sequence ID" value="MFC5472153.1"/>
    <property type="molecule type" value="Genomic_DNA"/>
</dbReference>
<accession>A0ABW0M1X7</accession>
<comment type="caution">
    <text evidence="2">The sequence shown here is derived from an EMBL/GenBank/DDBJ whole genome shotgun (WGS) entry which is preliminary data.</text>
</comment>
<dbReference type="Gene3D" id="3.40.109.10">
    <property type="entry name" value="NADH Oxidase"/>
    <property type="match status" value="1"/>
</dbReference>
<name>A0ABW0M1X7_9BACL</name>
<proteinExistence type="predicted"/>
<dbReference type="PANTHER" id="PTHR43035:SF1">
    <property type="entry name" value="FATTY ACID REPRESSION MUTANT PROTEIN 2-RELATED"/>
    <property type="match status" value="1"/>
</dbReference>
<dbReference type="InterPro" id="IPR000415">
    <property type="entry name" value="Nitroreductase-like"/>
</dbReference>
<feature type="domain" description="Nitroreductase" evidence="1">
    <location>
        <begin position="15"/>
        <end position="184"/>
    </location>
</feature>
<reference evidence="3" key="1">
    <citation type="journal article" date="2019" name="Int. J. Syst. Evol. Microbiol.">
        <title>The Global Catalogue of Microorganisms (GCM) 10K type strain sequencing project: providing services to taxonomists for standard genome sequencing and annotation.</title>
        <authorList>
            <consortium name="The Broad Institute Genomics Platform"/>
            <consortium name="The Broad Institute Genome Sequencing Center for Infectious Disease"/>
            <person name="Wu L."/>
            <person name="Ma J."/>
        </authorList>
    </citation>
    <scope>NUCLEOTIDE SEQUENCE [LARGE SCALE GENOMIC DNA]</scope>
    <source>
        <strain evidence="3">CCUG 57113</strain>
    </source>
</reference>
<evidence type="ECO:0000259" key="1">
    <source>
        <dbReference type="Pfam" id="PF00881"/>
    </source>
</evidence>
<dbReference type="InterPro" id="IPR033877">
    <property type="entry name" value="Frm2/Hbn1"/>
</dbReference>
<dbReference type="PANTHER" id="PTHR43035">
    <property type="entry name" value="FATTY ACID REPRESSION MUTANT PROTEIN 2-RELATED"/>
    <property type="match status" value="1"/>
</dbReference>
<dbReference type="InterPro" id="IPR029479">
    <property type="entry name" value="Nitroreductase"/>
</dbReference>